<dbReference type="GO" id="GO:0008658">
    <property type="term" value="F:penicillin binding"/>
    <property type="evidence" value="ECO:0007669"/>
    <property type="project" value="InterPro"/>
</dbReference>
<dbReference type="SUPFAM" id="SSF56601">
    <property type="entry name" value="beta-lactamase/transpeptidase-like"/>
    <property type="match status" value="1"/>
</dbReference>
<dbReference type="InterPro" id="IPR005311">
    <property type="entry name" value="PBP_dimer"/>
</dbReference>
<feature type="domain" description="PASTA" evidence="5">
    <location>
        <begin position="627"/>
        <end position="689"/>
    </location>
</feature>
<protein>
    <submittedName>
        <fullName evidence="6">PASTA domain-containing protein</fullName>
    </submittedName>
</protein>
<evidence type="ECO:0000259" key="5">
    <source>
        <dbReference type="PROSITE" id="PS51178"/>
    </source>
</evidence>
<dbReference type="Pfam" id="PF03717">
    <property type="entry name" value="PBP_dimer"/>
    <property type="match status" value="1"/>
</dbReference>
<organism evidence="6">
    <name type="scientific">Candidatus Fermentithermobacillus carboniphilus</name>
    <dbReference type="NCBI Taxonomy" id="3085328"/>
    <lineage>
        <taxon>Bacteria</taxon>
        <taxon>Bacillati</taxon>
        <taxon>Bacillota</taxon>
        <taxon>Candidatus Fermentithermobacillia</taxon>
        <taxon>Candidatus Fermentithermobacillales</taxon>
        <taxon>Candidatus Fermentithermobacillaceae</taxon>
        <taxon>Candidatus Fermentithermobacillus</taxon>
    </lineage>
</organism>
<keyword evidence="4" id="KW-0812">Transmembrane</keyword>
<dbReference type="CDD" id="cd06576">
    <property type="entry name" value="PASTA_Pbp2x-like_1"/>
    <property type="match status" value="1"/>
</dbReference>
<dbReference type="SUPFAM" id="SSF56519">
    <property type="entry name" value="Penicillin binding protein dimerisation domain"/>
    <property type="match status" value="1"/>
</dbReference>
<proteinExistence type="inferred from homology"/>
<dbReference type="PROSITE" id="PS51178">
    <property type="entry name" value="PASTA"/>
    <property type="match status" value="2"/>
</dbReference>
<sequence>MGAILTRKRVGLVLLFSAVSFFLLLGRLVYVQFVWAPKLLEQALDMRMQDIPIQPRRGVIYDRNGHELAFSIDVESVYAIPAQVKDPEKAAAILSQILGMKYETVLNKLTRQSAFEWVKRKIPDDIARKIKEQKIPGIGFTQESMRVWPKGTLLAQVLGIVGIDNDGLEGLEYEYDRVLRGVQGRFTVEVDAIGEALPQSQRGYIPPVQGKNLVLTVDEVIQFIAERELDKAIEKSKAKGGIVIAMDPRNGEILAMAMRPTYDPNQYDRYPVENRRITAITDSFPPGSTFKPITAAAALESGAVSVKDTFFCPGSTRVGDETLSCVTAHGSQTFYEVIENSCNVGFIQIGLRTGVDNFYKYIDLFGVTSTTGIDLPGEVSGIVVPKNQVKTIDLAVMSFGQTLQMTPIQIITSMSVIANGGYLVVPHLVKEITDVDGNVLERKPSGPVRQVISSKTSEELRMALEQVVAKGTGKAAYVPGYRLAGKTGTSNKVVDGKIAPGKYIASFVGFAPANDPRLALLVMIDEPQGAYYGGVVAAPVFSAVMRDVLRYLEIPPQEEPESDASVEMCVVPNLVGKDVVAAQAELHNLGLVGTKEGPGATVVRQFPVAGAKVARGTNVILYTEGEQEPSAGEVRVPNIIGLGLTQARLKLSEVGLSLSAQGSGFCVSQEPPAGSIVPKGTMVKAVFRMDVGQ</sequence>
<feature type="transmembrane region" description="Helical" evidence="4">
    <location>
        <begin position="12"/>
        <end position="35"/>
    </location>
</feature>
<dbReference type="KEGG" id="fcz:IMF26_10940"/>
<reference evidence="6" key="1">
    <citation type="submission" date="2020-10" db="EMBL/GenBank/DDBJ databases">
        <authorList>
            <person name="Kadnikov V."/>
            <person name="Beletsky A.V."/>
            <person name="Mardanov A.V."/>
            <person name="Karnachuk O.V."/>
            <person name="Ravin N.V."/>
        </authorList>
    </citation>
    <scope>NUCLEOTIDE SEQUENCE</scope>
    <source>
        <strain evidence="6">Bu02</strain>
    </source>
</reference>
<dbReference type="AlphaFoldDB" id="A0AAT9LBP6"/>
<evidence type="ECO:0000256" key="1">
    <source>
        <dbReference type="ARBA" id="ARBA00004370"/>
    </source>
</evidence>
<evidence type="ECO:0000256" key="2">
    <source>
        <dbReference type="ARBA" id="ARBA00007171"/>
    </source>
</evidence>
<reference evidence="6" key="2">
    <citation type="journal article" date="2023" name="Biology">
        <title>Prokaryotic Life Associated with Coal-Fire Gas Vents Revealed by Metagenomics.</title>
        <authorList>
            <person name="Kadnikov V.V."/>
            <person name="Mardanov A.V."/>
            <person name="Beletsky A.V."/>
            <person name="Karnachuk O.V."/>
            <person name="Ravin N.V."/>
        </authorList>
    </citation>
    <scope>NUCLEOTIDE SEQUENCE</scope>
    <source>
        <strain evidence="6">Bu02</strain>
    </source>
</reference>
<dbReference type="InterPro" id="IPR050515">
    <property type="entry name" value="Beta-lactam/transpept"/>
</dbReference>
<comment type="similarity">
    <text evidence="2">Belongs to the transpeptidase family.</text>
</comment>
<dbReference type="SMART" id="SM00740">
    <property type="entry name" value="PASTA"/>
    <property type="match status" value="2"/>
</dbReference>
<dbReference type="InterPro" id="IPR012338">
    <property type="entry name" value="Beta-lactam/transpept-like"/>
</dbReference>
<dbReference type="Gene3D" id="3.90.1310.10">
    <property type="entry name" value="Penicillin-binding protein 2a (Domain 2)"/>
    <property type="match status" value="1"/>
</dbReference>
<dbReference type="Pfam" id="PF00905">
    <property type="entry name" value="Transpeptidase"/>
    <property type="match status" value="1"/>
</dbReference>
<dbReference type="EMBL" id="CP062796">
    <property type="protein sequence ID" value="QUL98499.1"/>
    <property type="molecule type" value="Genomic_DNA"/>
</dbReference>
<evidence type="ECO:0000313" key="6">
    <source>
        <dbReference type="EMBL" id="QUL98499.1"/>
    </source>
</evidence>
<dbReference type="SUPFAM" id="SSF54184">
    <property type="entry name" value="Penicillin-binding protein 2x (pbp-2x), c-terminal domain"/>
    <property type="match status" value="2"/>
</dbReference>
<dbReference type="Gene3D" id="3.40.710.10">
    <property type="entry name" value="DD-peptidase/beta-lactamase superfamily"/>
    <property type="match status" value="1"/>
</dbReference>
<dbReference type="InterPro" id="IPR036138">
    <property type="entry name" value="PBP_dimer_sf"/>
</dbReference>
<keyword evidence="4" id="KW-1133">Transmembrane helix</keyword>
<dbReference type="PANTHER" id="PTHR30627:SF1">
    <property type="entry name" value="PEPTIDOGLYCAN D,D-TRANSPEPTIDASE FTSI"/>
    <property type="match status" value="1"/>
</dbReference>
<evidence type="ECO:0000256" key="3">
    <source>
        <dbReference type="ARBA" id="ARBA00023136"/>
    </source>
</evidence>
<comment type="subcellular location">
    <subcellularLocation>
        <location evidence="1">Membrane</location>
    </subcellularLocation>
</comment>
<dbReference type="GO" id="GO:0005886">
    <property type="term" value="C:plasma membrane"/>
    <property type="evidence" value="ECO:0007669"/>
    <property type="project" value="TreeGrafter"/>
</dbReference>
<keyword evidence="3 4" id="KW-0472">Membrane</keyword>
<name>A0AAT9LBP6_9FIRM</name>
<dbReference type="GO" id="GO:0071555">
    <property type="term" value="P:cell wall organization"/>
    <property type="evidence" value="ECO:0007669"/>
    <property type="project" value="TreeGrafter"/>
</dbReference>
<dbReference type="Gene3D" id="1.10.150.770">
    <property type="match status" value="1"/>
</dbReference>
<evidence type="ECO:0000256" key="4">
    <source>
        <dbReference type="SAM" id="Phobius"/>
    </source>
</evidence>
<dbReference type="InterPro" id="IPR005543">
    <property type="entry name" value="PASTA_dom"/>
</dbReference>
<dbReference type="InterPro" id="IPR001460">
    <property type="entry name" value="PCN-bd_Tpept"/>
</dbReference>
<gene>
    <name evidence="6" type="ORF">IMF26_10940</name>
</gene>
<dbReference type="Gene3D" id="3.30.10.20">
    <property type="match status" value="2"/>
</dbReference>
<dbReference type="PANTHER" id="PTHR30627">
    <property type="entry name" value="PEPTIDOGLYCAN D,D-TRANSPEPTIDASE"/>
    <property type="match status" value="1"/>
</dbReference>
<dbReference type="Pfam" id="PF03793">
    <property type="entry name" value="PASTA"/>
    <property type="match status" value="2"/>
</dbReference>
<feature type="domain" description="PASTA" evidence="5">
    <location>
        <begin position="565"/>
        <end position="625"/>
    </location>
</feature>
<accession>A0AAT9LBP6</accession>
<dbReference type="Gene3D" id="3.30.450.330">
    <property type="match status" value="1"/>
</dbReference>